<evidence type="ECO:0000256" key="3">
    <source>
        <dbReference type="ARBA" id="ARBA00023163"/>
    </source>
</evidence>
<evidence type="ECO:0000256" key="2">
    <source>
        <dbReference type="ARBA" id="ARBA00023125"/>
    </source>
</evidence>
<dbReference type="InterPro" id="IPR036388">
    <property type="entry name" value="WH-like_DNA-bd_sf"/>
</dbReference>
<feature type="domain" description="HTH iclR-type" evidence="5">
    <location>
        <begin position="24"/>
        <end position="86"/>
    </location>
</feature>
<reference evidence="7 8" key="1">
    <citation type="submission" date="2018-07" db="EMBL/GenBank/DDBJ databases">
        <title>Genomic Encyclopedia of Type Strains, Phase IV (KMG-IV): sequencing the most valuable type-strain genomes for metagenomic binning, comparative biology and taxonomic classification.</title>
        <authorList>
            <person name="Goeker M."/>
        </authorList>
    </citation>
    <scope>NUCLEOTIDE SEQUENCE [LARGE SCALE GENOMIC DNA]</scope>
    <source>
        <strain evidence="7 8">DSM 21634</strain>
    </source>
</reference>
<dbReference type="GO" id="GO:0003700">
    <property type="term" value="F:DNA-binding transcription factor activity"/>
    <property type="evidence" value="ECO:0007669"/>
    <property type="project" value="TreeGrafter"/>
</dbReference>
<dbReference type="PROSITE" id="PS51078">
    <property type="entry name" value="ICLR_ED"/>
    <property type="match status" value="1"/>
</dbReference>
<dbReference type="Proteomes" id="UP000252884">
    <property type="component" value="Unassembled WGS sequence"/>
</dbReference>
<organism evidence="7 8">
    <name type="scientific">Pseudorhodoferax soli</name>
    <dbReference type="NCBI Taxonomy" id="545864"/>
    <lineage>
        <taxon>Bacteria</taxon>
        <taxon>Pseudomonadati</taxon>
        <taxon>Pseudomonadota</taxon>
        <taxon>Betaproteobacteria</taxon>
        <taxon>Burkholderiales</taxon>
        <taxon>Comamonadaceae</taxon>
    </lineage>
</organism>
<dbReference type="GO" id="GO:0003677">
    <property type="term" value="F:DNA binding"/>
    <property type="evidence" value="ECO:0007669"/>
    <property type="project" value="UniProtKB-KW"/>
</dbReference>
<name>A0A368Y579_9BURK</name>
<dbReference type="SUPFAM" id="SSF46785">
    <property type="entry name" value="Winged helix' DNA-binding domain"/>
    <property type="match status" value="1"/>
</dbReference>
<keyword evidence="2" id="KW-0238">DNA-binding</keyword>
<dbReference type="GO" id="GO:0045892">
    <property type="term" value="P:negative regulation of DNA-templated transcription"/>
    <property type="evidence" value="ECO:0007669"/>
    <property type="project" value="TreeGrafter"/>
</dbReference>
<dbReference type="PROSITE" id="PS51077">
    <property type="entry name" value="HTH_ICLR"/>
    <property type="match status" value="1"/>
</dbReference>
<gene>
    <name evidence="7" type="ORF">DES41_10135</name>
</gene>
<dbReference type="InterPro" id="IPR014757">
    <property type="entry name" value="Tscrpt_reg_IclR_C"/>
</dbReference>
<dbReference type="Pfam" id="PF09339">
    <property type="entry name" value="HTH_IclR"/>
    <property type="match status" value="1"/>
</dbReference>
<comment type="caution">
    <text evidence="7">The sequence shown here is derived from an EMBL/GenBank/DDBJ whole genome shotgun (WGS) entry which is preliminary data.</text>
</comment>
<dbReference type="InterPro" id="IPR029016">
    <property type="entry name" value="GAF-like_dom_sf"/>
</dbReference>
<feature type="region of interest" description="Disordered" evidence="4">
    <location>
        <begin position="1"/>
        <end position="24"/>
    </location>
</feature>
<dbReference type="OrthoDB" id="5401369at2"/>
<evidence type="ECO:0000313" key="8">
    <source>
        <dbReference type="Proteomes" id="UP000252884"/>
    </source>
</evidence>
<dbReference type="InterPro" id="IPR005471">
    <property type="entry name" value="Tscrpt_reg_IclR_N"/>
</dbReference>
<dbReference type="EMBL" id="QPJK01000001">
    <property type="protein sequence ID" value="RCW75443.1"/>
    <property type="molecule type" value="Genomic_DNA"/>
</dbReference>
<dbReference type="PANTHER" id="PTHR30136:SF33">
    <property type="entry name" value="TRANSCRIPTIONAL REGULATORY PROTEIN"/>
    <property type="match status" value="1"/>
</dbReference>
<dbReference type="SMART" id="SM00346">
    <property type="entry name" value="HTH_ICLR"/>
    <property type="match status" value="1"/>
</dbReference>
<evidence type="ECO:0000259" key="6">
    <source>
        <dbReference type="PROSITE" id="PS51078"/>
    </source>
</evidence>
<sequence length="271" mass="28915">MASEPSTRSRTRASGSFVRSTPGSHSLERGLALLRAFRLGGRTLGNAELAERSGLPRPTVSRLTRSLVEAGFLAYDHQQQGYRLGAVCLTLALVFRASERALEVALPLMRSLAEGRRVNVGLAMADQLEMVYLDSVRLSRLGMFRRIVPGSRIPIASTALGCAFLAGLGAADRKALLARLRQAHGSGWPAQQRSVDAALACVRAQGFCRAQWQAGMVSVAAPLRTPGGDLYALNVSFPVPAASTQEDDGNHVDLLLRLAADIQAAWAAADL</sequence>
<protein>
    <submittedName>
        <fullName evidence="7">IclR family transcriptional regulator</fullName>
    </submittedName>
</protein>
<evidence type="ECO:0000259" key="5">
    <source>
        <dbReference type="PROSITE" id="PS51077"/>
    </source>
</evidence>
<evidence type="ECO:0000256" key="4">
    <source>
        <dbReference type="SAM" id="MobiDB-lite"/>
    </source>
</evidence>
<keyword evidence="1" id="KW-0805">Transcription regulation</keyword>
<proteinExistence type="predicted"/>
<feature type="domain" description="IclR-ED" evidence="6">
    <location>
        <begin position="87"/>
        <end position="268"/>
    </location>
</feature>
<dbReference type="Gene3D" id="3.30.450.40">
    <property type="match status" value="1"/>
</dbReference>
<dbReference type="InterPro" id="IPR050707">
    <property type="entry name" value="HTH_MetabolicPath_Reg"/>
</dbReference>
<dbReference type="InterPro" id="IPR036390">
    <property type="entry name" value="WH_DNA-bd_sf"/>
</dbReference>
<evidence type="ECO:0000313" key="7">
    <source>
        <dbReference type="EMBL" id="RCW75443.1"/>
    </source>
</evidence>
<accession>A0A368Y579</accession>
<keyword evidence="8" id="KW-1185">Reference proteome</keyword>
<dbReference type="SUPFAM" id="SSF55781">
    <property type="entry name" value="GAF domain-like"/>
    <property type="match status" value="1"/>
</dbReference>
<keyword evidence="3" id="KW-0804">Transcription</keyword>
<dbReference type="PANTHER" id="PTHR30136">
    <property type="entry name" value="HELIX-TURN-HELIX TRANSCRIPTIONAL REGULATOR, ICLR FAMILY"/>
    <property type="match status" value="1"/>
</dbReference>
<dbReference type="Pfam" id="PF01614">
    <property type="entry name" value="IclR_C"/>
    <property type="match status" value="1"/>
</dbReference>
<dbReference type="RefSeq" id="WP_114466753.1">
    <property type="nucleotide sequence ID" value="NZ_QPJK01000001.1"/>
</dbReference>
<evidence type="ECO:0000256" key="1">
    <source>
        <dbReference type="ARBA" id="ARBA00023015"/>
    </source>
</evidence>
<dbReference type="Gene3D" id="1.10.10.10">
    <property type="entry name" value="Winged helix-like DNA-binding domain superfamily/Winged helix DNA-binding domain"/>
    <property type="match status" value="1"/>
</dbReference>
<dbReference type="AlphaFoldDB" id="A0A368Y579"/>